<sequence length="38" mass="4212">MPNLELTWRQINVLITDSGLSEQDKQAILAQGVDVICV</sequence>
<protein>
    <submittedName>
        <fullName evidence="1">Uncharacterized protein</fullName>
    </submittedName>
</protein>
<name>A0A3S4UN88_9PAST</name>
<evidence type="ECO:0000313" key="1">
    <source>
        <dbReference type="EMBL" id="VEH65837.1"/>
    </source>
</evidence>
<reference evidence="1 2" key="1">
    <citation type="submission" date="2018-12" db="EMBL/GenBank/DDBJ databases">
        <authorList>
            <consortium name="Pathogen Informatics"/>
        </authorList>
    </citation>
    <scope>NUCLEOTIDE SEQUENCE [LARGE SCALE GENOMIC DNA]</scope>
    <source>
        <strain evidence="1 2">NCTC8284</strain>
    </source>
</reference>
<gene>
    <name evidence="1" type="ORF">NCTC8284_00989</name>
</gene>
<proteinExistence type="predicted"/>
<dbReference type="EMBL" id="LR134405">
    <property type="protein sequence ID" value="VEH65837.1"/>
    <property type="molecule type" value="Genomic_DNA"/>
</dbReference>
<dbReference type="KEGG" id="rpne:NCTC8284_00989"/>
<dbReference type="Proteomes" id="UP000278733">
    <property type="component" value="Chromosome"/>
</dbReference>
<organism evidence="1 2">
    <name type="scientific">Rodentibacter pneumotropicus</name>
    <dbReference type="NCBI Taxonomy" id="758"/>
    <lineage>
        <taxon>Bacteria</taxon>
        <taxon>Pseudomonadati</taxon>
        <taxon>Pseudomonadota</taxon>
        <taxon>Gammaproteobacteria</taxon>
        <taxon>Pasteurellales</taxon>
        <taxon>Pasteurellaceae</taxon>
        <taxon>Rodentibacter</taxon>
    </lineage>
</organism>
<accession>A0A3S4UN88</accession>
<dbReference type="AlphaFoldDB" id="A0A3S4UN88"/>
<evidence type="ECO:0000313" key="2">
    <source>
        <dbReference type="Proteomes" id="UP000278733"/>
    </source>
</evidence>